<evidence type="ECO:0000256" key="2">
    <source>
        <dbReference type="SAM" id="Phobius"/>
    </source>
</evidence>
<comment type="caution">
    <text evidence="3">The sequence shown here is derived from an EMBL/GenBank/DDBJ whole genome shotgun (WGS) entry which is preliminary data.</text>
</comment>
<sequence length="156" mass="17679">MNTSSTTAPSSGGLFSFLRRAEAWLDDRGRFAWIAAMVLGFIFIWPVGLALLAYMIWSKRMFRGSSCAERRGRHFERHGNPWGGHAAMRTSGNAAFDAYKTDMLRRLEDEQVAFESFLQRLREAKDKSEFDSFMEDRARAASAPANPTEVARPGEY</sequence>
<dbReference type="Proteomes" id="UP001595547">
    <property type="component" value="Unassembled WGS sequence"/>
</dbReference>
<feature type="transmembrane region" description="Helical" evidence="2">
    <location>
        <begin position="31"/>
        <end position="57"/>
    </location>
</feature>
<proteinExistence type="predicted"/>
<dbReference type="EMBL" id="JBHRTO010000001">
    <property type="protein sequence ID" value="MFC3179812.1"/>
    <property type="molecule type" value="Genomic_DNA"/>
</dbReference>
<gene>
    <name evidence="3" type="ORF">ACFOGH_02320</name>
</gene>
<dbReference type="Pfam" id="PF11014">
    <property type="entry name" value="DUF2852"/>
    <property type="match status" value="1"/>
</dbReference>
<protein>
    <submittedName>
        <fullName evidence="3">DUF2852 domain-containing protein</fullName>
    </submittedName>
</protein>
<organism evidence="3 4">
    <name type="scientific">Cypionkella sinensis</name>
    <dbReference type="NCBI Taxonomy" id="1756043"/>
    <lineage>
        <taxon>Bacteria</taxon>
        <taxon>Pseudomonadati</taxon>
        <taxon>Pseudomonadota</taxon>
        <taxon>Alphaproteobacteria</taxon>
        <taxon>Rhodobacterales</taxon>
        <taxon>Paracoccaceae</taxon>
        <taxon>Cypionkella</taxon>
    </lineage>
</organism>
<dbReference type="RefSeq" id="WP_380071438.1">
    <property type="nucleotide sequence ID" value="NZ_JBHRTO010000001.1"/>
</dbReference>
<name>A0ABV7IZC2_9RHOB</name>
<evidence type="ECO:0000313" key="4">
    <source>
        <dbReference type="Proteomes" id="UP001595547"/>
    </source>
</evidence>
<keyword evidence="2" id="KW-0472">Membrane</keyword>
<feature type="region of interest" description="Disordered" evidence="1">
    <location>
        <begin position="136"/>
        <end position="156"/>
    </location>
</feature>
<keyword evidence="4" id="KW-1185">Reference proteome</keyword>
<evidence type="ECO:0000256" key="1">
    <source>
        <dbReference type="SAM" id="MobiDB-lite"/>
    </source>
</evidence>
<dbReference type="InterPro" id="IPR021273">
    <property type="entry name" value="DUF2852"/>
</dbReference>
<accession>A0ABV7IZC2</accession>
<keyword evidence="2" id="KW-1133">Transmembrane helix</keyword>
<keyword evidence="2" id="KW-0812">Transmembrane</keyword>
<evidence type="ECO:0000313" key="3">
    <source>
        <dbReference type="EMBL" id="MFC3179812.1"/>
    </source>
</evidence>
<reference evidence="4" key="1">
    <citation type="journal article" date="2019" name="Int. J. Syst. Evol. Microbiol.">
        <title>The Global Catalogue of Microorganisms (GCM) 10K type strain sequencing project: providing services to taxonomists for standard genome sequencing and annotation.</title>
        <authorList>
            <consortium name="The Broad Institute Genomics Platform"/>
            <consortium name="The Broad Institute Genome Sequencing Center for Infectious Disease"/>
            <person name="Wu L."/>
            <person name="Ma J."/>
        </authorList>
    </citation>
    <scope>NUCLEOTIDE SEQUENCE [LARGE SCALE GENOMIC DNA]</scope>
    <source>
        <strain evidence="4">KCTC 52039</strain>
    </source>
</reference>